<keyword evidence="2" id="KW-1185">Reference proteome</keyword>
<evidence type="ECO:0000313" key="1">
    <source>
        <dbReference type="EMBL" id="KAJ7309272.1"/>
    </source>
</evidence>
<dbReference type="EMBL" id="JARIHO010000082">
    <property type="protein sequence ID" value="KAJ7309272.1"/>
    <property type="molecule type" value="Genomic_DNA"/>
</dbReference>
<gene>
    <name evidence="1" type="ORF">DFH08DRAFT_823443</name>
</gene>
<dbReference type="AlphaFoldDB" id="A0AAD6Z5X5"/>
<evidence type="ECO:0000313" key="2">
    <source>
        <dbReference type="Proteomes" id="UP001218218"/>
    </source>
</evidence>
<accession>A0AAD6Z5X5</accession>
<organism evidence="1 2">
    <name type="scientific">Mycena albidolilacea</name>
    <dbReference type="NCBI Taxonomy" id="1033008"/>
    <lineage>
        <taxon>Eukaryota</taxon>
        <taxon>Fungi</taxon>
        <taxon>Dikarya</taxon>
        <taxon>Basidiomycota</taxon>
        <taxon>Agaricomycotina</taxon>
        <taxon>Agaricomycetes</taxon>
        <taxon>Agaricomycetidae</taxon>
        <taxon>Agaricales</taxon>
        <taxon>Marasmiineae</taxon>
        <taxon>Mycenaceae</taxon>
        <taxon>Mycena</taxon>
    </lineage>
</organism>
<name>A0AAD6Z5X5_9AGAR</name>
<sequence>MATCQYKREHIVMGYIGFENNSLCLSNRQFILKYPENKSKKERVDDYWFAQGKKCGATLPLQSQNRINTSDDRVDYIYDSRDYELLSLKVQVQALARTSNSGQPVLNQMAVSIPQPIQGMIPIPQFATPQFIQMPMAPMGSMDFGQLCNLVDTYRGGQQADQFMATHSGNQPDAKSNPNF</sequence>
<protein>
    <submittedName>
        <fullName evidence="1">Uncharacterized protein</fullName>
    </submittedName>
</protein>
<comment type="caution">
    <text evidence="1">The sequence shown here is derived from an EMBL/GenBank/DDBJ whole genome shotgun (WGS) entry which is preliminary data.</text>
</comment>
<dbReference type="Proteomes" id="UP001218218">
    <property type="component" value="Unassembled WGS sequence"/>
</dbReference>
<reference evidence="1" key="1">
    <citation type="submission" date="2023-03" db="EMBL/GenBank/DDBJ databases">
        <title>Massive genome expansion in bonnet fungi (Mycena s.s.) driven by repeated elements and novel gene families across ecological guilds.</title>
        <authorList>
            <consortium name="Lawrence Berkeley National Laboratory"/>
            <person name="Harder C.B."/>
            <person name="Miyauchi S."/>
            <person name="Viragh M."/>
            <person name="Kuo A."/>
            <person name="Thoen E."/>
            <person name="Andreopoulos B."/>
            <person name="Lu D."/>
            <person name="Skrede I."/>
            <person name="Drula E."/>
            <person name="Henrissat B."/>
            <person name="Morin E."/>
            <person name="Kohler A."/>
            <person name="Barry K."/>
            <person name="LaButti K."/>
            <person name="Morin E."/>
            <person name="Salamov A."/>
            <person name="Lipzen A."/>
            <person name="Mereny Z."/>
            <person name="Hegedus B."/>
            <person name="Baldrian P."/>
            <person name="Stursova M."/>
            <person name="Weitz H."/>
            <person name="Taylor A."/>
            <person name="Grigoriev I.V."/>
            <person name="Nagy L.G."/>
            <person name="Martin F."/>
            <person name="Kauserud H."/>
        </authorList>
    </citation>
    <scope>NUCLEOTIDE SEQUENCE</scope>
    <source>
        <strain evidence="1">CBHHK002</strain>
    </source>
</reference>
<proteinExistence type="predicted"/>